<dbReference type="EMBL" id="LACB01000162">
    <property type="protein sequence ID" value="KAJ9487389.1"/>
    <property type="molecule type" value="Genomic_DNA"/>
</dbReference>
<organism evidence="3 4">
    <name type="scientific">Penicillium thymicola</name>
    <dbReference type="NCBI Taxonomy" id="293382"/>
    <lineage>
        <taxon>Eukaryota</taxon>
        <taxon>Fungi</taxon>
        <taxon>Dikarya</taxon>
        <taxon>Ascomycota</taxon>
        <taxon>Pezizomycotina</taxon>
        <taxon>Eurotiomycetes</taxon>
        <taxon>Eurotiomycetidae</taxon>
        <taxon>Eurotiales</taxon>
        <taxon>Aspergillaceae</taxon>
        <taxon>Penicillium</taxon>
    </lineage>
</organism>
<sequence length="546" mass="60486">MASPVPTQFFTEALAGVSYDEDPQKALQGLDEWEIPESVYRKDGSCMSIWELARVNGYHFEGDLNEAPGSDFDKAFVEFGVNPVVGPVTLDHLELDPELSTSIVIDDVTPPSTCTNQSQSGTVYPLNTLNYLETADLGPPMAVVQLTTATQKAPVTIAKAVKVAPVTAAPVTQVATAVAERAPVILDPAVQVAPVQVTPTTGTAIGTVKVFDLAQGKSRPQPAKRPPKQKAKRVPKNKQNDELHTKQKKAKANSTPRKATGKTTVAPVTPPQKIAPALATPMPVPMSRFPASMTPVTGDARKTSVHSSQQEMLQTQQRLQDQEERLRIEWHQLKQQNAHLKQQQPGDEHQLQIHQQQCQLSKQRFELCLQKINQHKAQVHQFRDQFQIPAPQRVQQSAQMQAVYPTPPKDRMQSVMKQTQQLHAAAGQQVQPAHQMQGVSPTTHKERMQSIMHQTQNLQTAAAQRVQQPTKQMQGIYSTPTKEHMQSVSSLSAASPKKRDFQFMENIVPTNFVANPNNYARWGITPNDDRTYLNGPRAKKARTSRK</sequence>
<name>A0AAI9THU2_PENTH</name>
<feature type="compositionally biased region" description="Polar residues" evidence="2">
    <location>
        <begin position="252"/>
        <end position="263"/>
    </location>
</feature>
<comment type="caution">
    <text evidence="3">The sequence shown here is derived from an EMBL/GenBank/DDBJ whole genome shotgun (WGS) entry which is preliminary data.</text>
</comment>
<feature type="compositionally biased region" description="Basic residues" evidence="2">
    <location>
        <begin position="537"/>
        <end position="546"/>
    </location>
</feature>
<evidence type="ECO:0000256" key="1">
    <source>
        <dbReference type="SAM" id="Coils"/>
    </source>
</evidence>
<feature type="region of interest" description="Disordered" evidence="2">
    <location>
        <begin position="212"/>
        <end position="283"/>
    </location>
</feature>
<gene>
    <name evidence="3" type="ORF">VN97_g5926</name>
</gene>
<feature type="region of interest" description="Disordered" evidence="2">
    <location>
        <begin position="523"/>
        <end position="546"/>
    </location>
</feature>
<dbReference type="AlphaFoldDB" id="A0AAI9THU2"/>
<evidence type="ECO:0000313" key="4">
    <source>
        <dbReference type="Proteomes" id="UP001227192"/>
    </source>
</evidence>
<evidence type="ECO:0000256" key="2">
    <source>
        <dbReference type="SAM" id="MobiDB-lite"/>
    </source>
</evidence>
<keyword evidence="1" id="KW-0175">Coiled coil</keyword>
<feature type="coiled-coil region" evidence="1">
    <location>
        <begin position="305"/>
        <end position="343"/>
    </location>
</feature>
<reference evidence="3" key="2">
    <citation type="journal article" date="2016" name="Fungal Biol.">
        <title>Ochratoxin A production by Penicillium thymicola.</title>
        <authorList>
            <person name="Nguyen H.D.T."/>
            <person name="McMullin D.R."/>
            <person name="Ponomareva E."/>
            <person name="Riley R."/>
            <person name="Pomraning K.R."/>
            <person name="Baker S.E."/>
            <person name="Seifert K.A."/>
        </authorList>
    </citation>
    <scope>NUCLEOTIDE SEQUENCE</scope>
    <source>
        <strain evidence="3">DAOM 180753</strain>
    </source>
</reference>
<feature type="compositionally biased region" description="Basic residues" evidence="2">
    <location>
        <begin position="225"/>
        <end position="236"/>
    </location>
</feature>
<proteinExistence type="predicted"/>
<evidence type="ECO:0000313" key="3">
    <source>
        <dbReference type="EMBL" id="KAJ9487389.1"/>
    </source>
</evidence>
<keyword evidence="4" id="KW-1185">Reference proteome</keyword>
<dbReference type="Proteomes" id="UP001227192">
    <property type="component" value="Unassembled WGS sequence"/>
</dbReference>
<protein>
    <submittedName>
        <fullName evidence="3">Uncharacterized protein</fullName>
    </submittedName>
</protein>
<reference evidence="3" key="1">
    <citation type="submission" date="2015-06" db="EMBL/GenBank/DDBJ databases">
        <authorList>
            <person name="Nguyen H."/>
        </authorList>
    </citation>
    <scope>NUCLEOTIDE SEQUENCE</scope>
    <source>
        <strain evidence="3">DAOM 180753</strain>
    </source>
</reference>
<accession>A0AAI9THU2</accession>